<reference evidence="2" key="1">
    <citation type="journal article" date="2015" name="Nat. Genet.">
        <title>The genome and transcriptome of the zoonotic hookworm Ancylostoma ceylanicum identify infection-specific gene families.</title>
        <authorList>
            <person name="Schwarz E.M."/>
            <person name="Hu Y."/>
            <person name="Antoshechkin I."/>
            <person name="Miller M.M."/>
            <person name="Sternberg P.W."/>
            <person name="Aroian R.V."/>
        </authorList>
    </citation>
    <scope>NUCLEOTIDE SEQUENCE</scope>
    <source>
        <strain evidence="2">HY135</strain>
    </source>
</reference>
<evidence type="ECO:0000313" key="2">
    <source>
        <dbReference type="Proteomes" id="UP000024635"/>
    </source>
</evidence>
<evidence type="ECO:0000313" key="1">
    <source>
        <dbReference type="EMBL" id="EYC28795.1"/>
    </source>
</evidence>
<dbReference type="AlphaFoldDB" id="A0A016VMZ7"/>
<gene>
    <name evidence="1" type="primary">Acey_s0007.g3433</name>
    <name evidence="1" type="ORF">Y032_0007g3433</name>
</gene>
<organism evidence="1 2">
    <name type="scientific">Ancylostoma ceylanicum</name>
    <dbReference type="NCBI Taxonomy" id="53326"/>
    <lineage>
        <taxon>Eukaryota</taxon>
        <taxon>Metazoa</taxon>
        <taxon>Ecdysozoa</taxon>
        <taxon>Nematoda</taxon>
        <taxon>Chromadorea</taxon>
        <taxon>Rhabditida</taxon>
        <taxon>Rhabditina</taxon>
        <taxon>Rhabditomorpha</taxon>
        <taxon>Strongyloidea</taxon>
        <taxon>Ancylostomatidae</taxon>
        <taxon>Ancylostomatinae</taxon>
        <taxon>Ancylostoma</taxon>
    </lineage>
</organism>
<comment type="caution">
    <text evidence="1">The sequence shown here is derived from an EMBL/GenBank/DDBJ whole genome shotgun (WGS) entry which is preliminary data.</text>
</comment>
<dbReference type="Proteomes" id="UP000024635">
    <property type="component" value="Unassembled WGS sequence"/>
</dbReference>
<accession>A0A016VMZ7</accession>
<dbReference type="EMBL" id="JARK01001343">
    <property type="protein sequence ID" value="EYC28795.1"/>
    <property type="molecule type" value="Genomic_DNA"/>
</dbReference>
<proteinExistence type="predicted"/>
<sequence>MYDRLCGTSDCVICPCGRYPSQAMSLKRSTHYNCHEHEPETLARKTLEAFWIMARIPKISRKDECIAVTNELAP</sequence>
<keyword evidence="2" id="KW-1185">Reference proteome</keyword>
<name>A0A016VMZ7_9BILA</name>
<protein>
    <submittedName>
        <fullName evidence="1">Uncharacterized protein</fullName>
    </submittedName>
</protein>